<dbReference type="GO" id="GO:0051539">
    <property type="term" value="F:4 iron, 4 sulfur cluster binding"/>
    <property type="evidence" value="ECO:0007669"/>
    <property type="project" value="TreeGrafter"/>
</dbReference>
<dbReference type="Gene3D" id="3.40.50.1580">
    <property type="entry name" value="Nucleoside phosphorylase domain"/>
    <property type="match status" value="1"/>
</dbReference>
<dbReference type="PANTHER" id="PTHR37822">
    <property type="entry name" value="SPORE PHOTOPRODUCT LYASE-RELATED"/>
    <property type="match status" value="1"/>
</dbReference>
<gene>
    <name evidence="1" type="ORF">MNB_SM-4-426</name>
</gene>
<dbReference type="GO" id="GO:0009116">
    <property type="term" value="P:nucleoside metabolic process"/>
    <property type="evidence" value="ECO:0007669"/>
    <property type="project" value="InterPro"/>
</dbReference>
<proteinExistence type="predicted"/>
<name>A0A1W1BAQ5_9ZZZZ</name>
<dbReference type="GO" id="GO:0008782">
    <property type="term" value="F:adenosylhomocysteine nucleosidase activity"/>
    <property type="evidence" value="ECO:0007669"/>
    <property type="project" value="UniProtKB-EC"/>
</dbReference>
<dbReference type="EC" id="3.2.2.9" evidence="1"/>
<accession>A0A1W1BAQ5</accession>
<dbReference type="EMBL" id="FPHF01000011">
    <property type="protein sequence ID" value="SFV50626.1"/>
    <property type="molecule type" value="Genomic_DNA"/>
</dbReference>
<dbReference type="EC" id="3.2.2.16" evidence="1"/>
<dbReference type="SUPFAM" id="SSF53167">
    <property type="entry name" value="Purine and uridine phosphorylases"/>
    <property type="match status" value="1"/>
</dbReference>
<dbReference type="InterPro" id="IPR049539">
    <property type="entry name" value="SPL"/>
</dbReference>
<keyword evidence="1" id="KW-0378">Hydrolase</keyword>
<dbReference type="AlphaFoldDB" id="A0A1W1BAQ5"/>
<dbReference type="GO" id="GO:1904047">
    <property type="term" value="F:S-adenosyl-L-methionine binding"/>
    <property type="evidence" value="ECO:0007669"/>
    <property type="project" value="TreeGrafter"/>
</dbReference>
<dbReference type="InterPro" id="IPR035994">
    <property type="entry name" value="Nucleoside_phosphorylase_sf"/>
</dbReference>
<organism evidence="1">
    <name type="scientific">hydrothermal vent metagenome</name>
    <dbReference type="NCBI Taxonomy" id="652676"/>
    <lineage>
        <taxon>unclassified sequences</taxon>
        <taxon>metagenomes</taxon>
        <taxon>ecological metagenomes</taxon>
    </lineage>
</organism>
<reference evidence="1" key="1">
    <citation type="submission" date="2016-10" db="EMBL/GenBank/DDBJ databases">
        <authorList>
            <person name="de Groot N.N."/>
        </authorList>
    </citation>
    <scope>NUCLEOTIDE SEQUENCE</scope>
</reference>
<dbReference type="GO" id="GO:0008930">
    <property type="term" value="F:methylthioadenosine nucleosidase activity"/>
    <property type="evidence" value="ECO:0007669"/>
    <property type="project" value="UniProtKB-EC"/>
</dbReference>
<dbReference type="PANTHER" id="PTHR37822:SF2">
    <property type="entry name" value="SPORE PHOTOPRODUCT LYASE"/>
    <property type="match status" value="1"/>
</dbReference>
<sequence>MIYIVMALKSEAQAFFDKYKLTKIKLGKYTLYNDETKKIIVSGMGVINAREATQCLINHYDISDEDIYMNIGICGADKQYEIGSLLEIGEVVYKNIHHPFKEHKKSITCVDEAMSEAKYALVDMESYGFLDAVTHSPAIKHFHILKIVSDHFEPQNVTKELAKSLIFKVINDINLLIHKKER</sequence>
<protein>
    <submittedName>
        <fullName evidence="1">5'-methylthioadenosine nucleosidase / S-adenosylhomocysteine nucleosidase</fullName>
        <ecNumber evidence="1">3.2.2.16</ecNumber>
        <ecNumber evidence="1">3.2.2.9</ecNumber>
    </submittedName>
</protein>
<keyword evidence="1" id="KW-0326">Glycosidase</keyword>
<evidence type="ECO:0000313" key="1">
    <source>
        <dbReference type="EMBL" id="SFV50626.1"/>
    </source>
</evidence>
<dbReference type="GO" id="GO:0042601">
    <property type="term" value="C:endospore-forming forespore"/>
    <property type="evidence" value="ECO:0007669"/>
    <property type="project" value="TreeGrafter"/>
</dbReference>
<dbReference type="GO" id="GO:0003913">
    <property type="term" value="F:DNA photolyase activity"/>
    <property type="evidence" value="ECO:0007669"/>
    <property type="project" value="TreeGrafter"/>
</dbReference>